<dbReference type="EMBL" id="CP043529">
    <property type="protein sequence ID" value="QEW35039.1"/>
    <property type="molecule type" value="Genomic_DNA"/>
</dbReference>
<evidence type="ECO:0000256" key="1">
    <source>
        <dbReference type="SAM" id="Phobius"/>
    </source>
</evidence>
<protein>
    <submittedName>
        <fullName evidence="2">Uncharacterized protein</fullName>
    </submittedName>
</protein>
<dbReference type="Proteomes" id="UP000326091">
    <property type="component" value="Chromosome"/>
</dbReference>
<keyword evidence="1" id="KW-0812">Transmembrane</keyword>
<proteinExistence type="predicted"/>
<name>A0A5P3AMX6_PHOVU</name>
<dbReference type="AlphaFoldDB" id="A0A5P3AMX6"/>
<reference evidence="2 3" key="1">
    <citation type="submission" date="2019-09" db="EMBL/GenBank/DDBJ databases">
        <title>Commensal-derived Metabolites Govern Vibrio cholerae Pathogenesis in Host.</title>
        <authorList>
            <person name="Yoon S.S."/>
            <person name="Yoon M.Y."/>
        </authorList>
    </citation>
    <scope>NUCLEOTIDE SEQUENCE [LARGE SCALE GENOMIC DNA]</scope>
    <source>
        <strain evidence="2 3">VIC01</strain>
    </source>
</reference>
<accession>A0A5P3AMX6</accession>
<gene>
    <name evidence="2" type="ORF">VIC01_00499</name>
</gene>
<sequence>MYICEVNYILTFKSRSYEKQITFLALVILCLTSVEIYSSRQELKFDAPLPSNTENGNARSDYGPPGEGDGCWYFGGSGCVKFSHNNCAAEAHNNCEGFTTQPGHPE</sequence>
<keyword evidence="1" id="KW-1133">Transmembrane helix</keyword>
<organism evidence="2 3">
    <name type="scientific">Phocaeicola vulgatus</name>
    <name type="common">Bacteroides vulgatus</name>
    <dbReference type="NCBI Taxonomy" id="821"/>
    <lineage>
        <taxon>Bacteria</taxon>
        <taxon>Pseudomonadati</taxon>
        <taxon>Bacteroidota</taxon>
        <taxon>Bacteroidia</taxon>
        <taxon>Bacteroidales</taxon>
        <taxon>Bacteroidaceae</taxon>
        <taxon>Phocaeicola</taxon>
    </lineage>
</organism>
<feature type="transmembrane region" description="Helical" evidence="1">
    <location>
        <begin position="20"/>
        <end position="37"/>
    </location>
</feature>
<evidence type="ECO:0000313" key="2">
    <source>
        <dbReference type="EMBL" id="QEW35039.1"/>
    </source>
</evidence>
<keyword evidence="1" id="KW-0472">Membrane</keyword>
<evidence type="ECO:0000313" key="3">
    <source>
        <dbReference type="Proteomes" id="UP000326091"/>
    </source>
</evidence>